<dbReference type="Proteomes" id="UP000325438">
    <property type="component" value="Unassembled WGS sequence"/>
</dbReference>
<reference evidence="2 3" key="1">
    <citation type="submission" date="2019-09" db="EMBL/GenBank/DDBJ databases">
        <title>The draft genomes of Allium pathogen Pseudomonas sp.</title>
        <authorList>
            <person name="Fujikawa T."/>
            <person name="Sawada H."/>
        </authorList>
    </citation>
    <scope>NUCLEOTIDE SEQUENCE [LARGE SCALE GENOMIC DNA]</scope>
    <source>
        <strain evidence="2 3">MAFF 730085</strain>
    </source>
</reference>
<feature type="transmembrane region" description="Helical" evidence="1">
    <location>
        <begin position="168"/>
        <end position="189"/>
    </location>
</feature>
<protein>
    <submittedName>
        <fullName evidence="2">Uncharacterized protein</fullName>
    </submittedName>
</protein>
<evidence type="ECO:0000256" key="1">
    <source>
        <dbReference type="SAM" id="Phobius"/>
    </source>
</evidence>
<evidence type="ECO:0000313" key="3">
    <source>
        <dbReference type="Proteomes" id="UP000325438"/>
    </source>
</evidence>
<evidence type="ECO:0000313" key="2">
    <source>
        <dbReference type="EMBL" id="MPQ83402.1"/>
    </source>
</evidence>
<keyword evidence="1" id="KW-0472">Membrane</keyword>
<dbReference type="EMBL" id="VUBA01000032">
    <property type="protein sequence ID" value="MPQ83402.1"/>
    <property type="molecule type" value="Genomic_DNA"/>
</dbReference>
<keyword evidence="1" id="KW-0812">Transmembrane</keyword>
<proteinExistence type="predicted"/>
<comment type="caution">
    <text evidence="2">The sequence shown here is derived from an EMBL/GenBank/DDBJ whole genome shotgun (WGS) entry which is preliminary data.</text>
</comment>
<gene>
    <name evidence="2" type="ORF">F0170_05020</name>
</gene>
<dbReference type="AlphaFoldDB" id="A0A5N7JPS7"/>
<organism evidence="2 3">
    <name type="scientific">Pseudomonas kitaguniensis</name>
    <dbReference type="NCBI Taxonomy" id="2607908"/>
    <lineage>
        <taxon>Bacteria</taxon>
        <taxon>Pseudomonadati</taxon>
        <taxon>Pseudomonadota</taxon>
        <taxon>Gammaproteobacteria</taxon>
        <taxon>Pseudomonadales</taxon>
        <taxon>Pseudomonadaceae</taxon>
        <taxon>Pseudomonas</taxon>
    </lineage>
</organism>
<dbReference type="RefSeq" id="WP_058412306.1">
    <property type="nucleotide sequence ID" value="NZ_VUBA01000032.1"/>
</dbReference>
<accession>A0A5N7JPS7</accession>
<sequence>MNILSAYGKEIVSLAVPLLTWILNSGLKAKAKLVWASPHFFHFLVQEPLNDPEGNVVSPTQRVCTASIKVINTGRETATKIELVFNWKPQYINLWPVRHYEHKTDQDGRHILIFDNLSPKEEIGIEIMCINRDLPELLLVRSAECIAKNVRLSWVGYSSPLKINIARALLLLGASTFIYLAIVLVQFLVLRTPA</sequence>
<name>A0A5N7JPS7_9PSED</name>
<keyword evidence="1" id="KW-1133">Transmembrane helix</keyword>